<organism evidence="1 2">
    <name type="scientific">Dickeya poaceiphila</name>
    <dbReference type="NCBI Taxonomy" id="568768"/>
    <lineage>
        <taxon>Bacteria</taxon>
        <taxon>Pseudomonadati</taxon>
        <taxon>Pseudomonadota</taxon>
        <taxon>Gammaproteobacteria</taxon>
        <taxon>Enterobacterales</taxon>
        <taxon>Pectobacteriaceae</taxon>
        <taxon>Dickeya</taxon>
    </lineage>
</organism>
<keyword evidence="2" id="KW-1185">Reference proteome</keyword>
<evidence type="ECO:0000313" key="2">
    <source>
        <dbReference type="Proteomes" id="UP000320591"/>
    </source>
</evidence>
<reference evidence="1 2" key="1">
    <citation type="journal article" date="2019" name="Environ. Microbiol.">
        <title>The phytopathogenic nature of Dickeya aquatica 174/2 and the dynamic early evolution of Dickeya pathogenicity.</title>
        <authorList>
            <person name="Duprey A."/>
            <person name="Taib N."/>
            <person name="Leonard S."/>
            <person name="Garin T."/>
            <person name="Flandrois J.P."/>
            <person name="Nasser W."/>
            <person name="Brochier-Armanet C."/>
            <person name="Reverchon S."/>
        </authorList>
    </citation>
    <scope>NUCLEOTIDE SEQUENCE [LARGE SCALE GENOMIC DNA]</scope>
    <source>
        <strain evidence="1 2">NCPPB 569</strain>
    </source>
</reference>
<name>A0A5B8I5N3_9GAMM</name>
<dbReference type="KEGG" id="dic:Dpoa569_0000256"/>
<sequence>MPIPLLDHIVEVAILRNVARKQSVLSGEIHEIVCVLPNVVNKELQDGRIRNRFVPLTALLDSRDKSI</sequence>
<proteinExistence type="predicted"/>
<evidence type="ECO:0000313" key="1">
    <source>
        <dbReference type="EMBL" id="QDX28597.1"/>
    </source>
</evidence>
<dbReference type="AlphaFoldDB" id="A0A5B8I5N3"/>
<protein>
    <submittedName>
        <fullName evidence="1">Uncharacterized protein</fullName>
    </submittedName>
</protein>
<accession>A0A5B8I5N3</accession>
<gene>
    <name evidence="1" type="ORF">Dpoa569_0000256</name>
</gene>
<dbReference type="EMBL" id="CP042220">
    <property type="protein sequence ID" value="QDX28597.1"/>
    <property type="molecule type" value="Genomic_DNA"/>
</dbReference>
<dbReference type="Proteomes" id="UP000320591">
    <property type="component" value="Chromosome"/>
</dbReference>